<proteinExistence type="predicted"/>
<name>X1IAS2_9ZZZZ</name>
<organism evidence="1">
    <name type="scientific">marine sediment metagenome</name>
    <dbReference type="NCBI Taxonomy" id="412755"/>
    <lineage>
        <taxon>unclassified sequences</taxon>
        <taxon>metagenomes</taxon>
        <taxon>ecological metagenomes</taxon>
    </lineage>
</organism>
<protein>
    <submittedName>
        <fullName evidence="1">Uncharacterized protein</fullName>
    </submittedName>
</protein>
<gene>
    <name evidence="1" type="ORF">S03H2_28161</name>
</gene>
<sequence length="118" mass="14306">MCEKLKFDLIKEIHVEYNTEIISWLKEKGYKYIVQEIKDLTPYQSKEEIEDKKLYFGFDPELIIKYSKIATFLRWSLEELLEDVLKSELRNLEEEPQRIIEIFLNDKDLLELIYNPGK</sequence>
<evidence type="ECO:0000313" key="1">
    <source>
        <dbReference type="EMBL" id="GAH54673.1"/>
    </source>
</evidence>
<dbReference type="AlphaFoldDB" id="X1IAS2"/>
<reference evidence="1" key="1">
    <citation type="journal article" date="2014" name="Front. Microbiol.">
        <title>High frequency of phylogenetically diverse reductive dehalogenase-homologous genes in deep subseafloor sedimentary metagenomes.</title>
        <authorList>
            <person name="Kawai M."/>
            <person name="Futagami T."/>
            <person name="Toyoda A."/>
            <person name="Takaki Y."/>
            <person name="Nishi S."/>
            <person name="Hori S."/>
            <person name="Arai W."/>
            <person name="Tsubouchi T."/>
            <person name="Morono Y."/>
            <person name="Uchiyama I."/>
            <person name="Ito T."/>
            <person name="Fujiyama A."/>
            <person name="Inagaki F."/>
            <person name="Takami H."/>
        </authorList>
    </citation>
    <scope>NUCLEOTIDE SEQUENCE</scope>
    <source>
        <strain evidence="1">Expedition CK06-06</strain>
    </source>
</reference>
<accession>X1IAS2</accession>
<comment type="caution">
    <text evidence="1">The sequence shown here is derived from an EMBL/GenBank/DDBJ whole genome shotgun (WGS) entry which is preliminary data.</text>
</comment>
<dbReference type="EMBL" id="BARU01016963">
    <property type="protein sequence ID" value="GAH54673.1"/>
    <property type="molecule type" value="Genomic_DNA"/>
</dbReference>